<dbReference type="AlphaFoldDB" id="A0A6J4IV24"/>
<feature type="compositionally biased region" description="Basic and acidic residues" evidence="1">
    <location>
        <begin position="1"/>
        <end position="14"/>
    </location>
</feature>
<feature type="non-terminal residue" evidence="2">
    <location>
        <position position="48"/>
    </location>
</feature>
<sequence length="48" mass="4660">MAQRLRKPDREENRIAPARDGAVAGAGGGGGDPAGGSAVRDGNWAGGG</sequence>
<gene>
    <name evidence="2" type="ORF">AVDCRST_MAG27-2504</name>
</gene>
<organism evidence="2">
    <name type="scientific">uncultured Craurococcus sp</name>
    <dbReference type="NCBI Taxonomy" id="1135998"/>
    <lineage>
        <taxon>Bacteria</taxon>
        <taxon>Pseudomonadati</taxon>
        <taxon>Pseudomonadota</taxon>
        <taxon>Alphaproteobacteria</taxon>
        <taxon>Acetobacterales</taxon>
        <taxon>Acetobacteraceae</taxon>
        <taxon>Craurococcus</taxon>
        <taxon>environmental samples</taxon>
    </lineage>
</organism>
<evidence type="ECO:0000256" key="1">
    <source>
        <dbReference type="SAM" id="MobiDB-lite"/>
    </source>
</evidence>
<name>A0A6J4IV24_9PROT</name>
<evidence type="ECO:0000313" key="2">
    <source>
        <dbReference type="EMBL" id="CAA9260278.1"/>
    </source>
</evidence>
<proteinExistence type="predicted"/>
<protein>
    <submittedName>
        <fullName evidence="2">Uncharacterized protein</fullName>
    </submittedName>
</protein>
<feature type="region of interest" description="Disordered" evidence="1">
    <location>
        <begin position="1"/>
        <end position="48"/>
    </location>
</feature>
<feature type="compositionally biased region" description="Gly residues" evidence="1">
    <location>
        <begin position="24"/>
        <end position="34"/>
    </location>
</feature>
<reference evidence="2" key="1">
    <citation type="submission" date="2020-02" db="EMBL/GenBank/DDBJ databases">
        <authorList>
            <person name="Meier V. D."/>
        </authorList>
    </citation>
    <scope>NUCLEOTIDE SEQUENCE</scope>
    <source>
        <strain evidence="2">AVDCRST_MAG27</strain>
    </source>
</reference>
<dbReference type="EMBL" id="CADCTD010000116">
    <property type="protein sequence ID" value="CAA9260278.1"/>
    <property type="molecule type" value="Genomic_DNA"/>
</dbReference>
<accession>A0A6J4IV24</accession>